<protein>
    <submittedName>
        <fullName evidence="1">Uncharacterized protein</fullName>
    </submittedName>
</protein>
<reference evidence="1" key="1">
    <citation type="journal article" date="2020" name="Nature">
        <title>Giant virus diversity and host interactions through global metagenomics.</title>
        <authorList>
            <person name="Schulz F."/>
            <person name="Roux S."/>
            <person name="Paez-Espino D."/>
            <person name="Jungbluth S."/>
            <person name="Walsh D.A."/>
            <person name="Denef V.J."/>
            <person name="McMahon K.D."/>
            <person name="Konstantinidis K.T."/>
            <person name="Eloe-Fadrosh E.A."/>
            <person name="Kyrpides N.C."/>
            <person name="Woyke T."/>
        </authorList>
    </citation>
    <scope>NUCLEOTIDE SEQUENCE</scope>
    <source>
        <strain evidence="1">GVMAG-M-3300021354-14</strain>
    </source>
</reference>
<accession>A0A6C0CNH0</accession>
<evidence type="ECO:0000313" key="1">
    <source>
        <dbReference type="EMBL" id="QHT05015.1"/>
    </source>
</evidence>
<proteinExistence type="predicted"/>
<sequence length="277" mass="32249">MCDEHDMRFFSSDGCYICVKCGEASNEAVLEDTEYLPYVPGVESQDIAARQMVVHYGYTPQDDAKREFLTEDETKVNDRLTSGFKEFKDHVQEKLSININDYNHSSVDFAYTVWKMFYRNQETYLKYKKRSLYLQALGYVMAVHAKDVTLMSKYLTKAFKAQLRLIMRDTDVTKLFTFPSNKEILQMYADAWIPRITLNPAMQNHVKTLFERYMDMYSDVAEPRDFTAALIWKLVSPLAMMKDGFRITQQQLHKITNSKSPTFTKISAGIRLDANTL</sequence>
<organism evidence="1">
    <name type="scientific">viral metagenome</name>
    <dbReference type="NCBI Taxonomy" id="1070528"/>
    <lineage>
        <taxon>unclassified sequences</taxon>
        <taxon>metagenomes</taxon>
        <taxon>organismal metagenomes</taxon>
    </lineage>
</organism>
<dbReference type="EMBL" id="MN739448">
    <property type="protein sequence ID" value="QHT05015.1"/>
    <property type="molecule type" value="Genomic_DNA"/>
</dbReference>
<name>A0A6C0CNH0_9ZZZZ</name>
<dbReference type="AlphaFoldDB" id="A0A6C0CNH0"/>